<proteinExistence type="predicted"/>
<feature type="region of interest" description="Disordered" evidence="1">
    <location>
        <begin position="1"/>
        <end position="73"/>
    </location>
</feature>
<reference evidence="2 3" key="1">
    <citation type="submission" date="2019-05" db="EMBL/GenBank/DDBJ databases">
        <title>Another draft genome of Portunus trituberculatus and its Hox gene families provides insights of decapod evolution.</title>
        <authorList>
            <person name="Jeong J.-H."/>
            <person name="Song I."/>
            <person name="Kim S."/>
            <person name="Choi T."/>
            <person name="Kim D."/>
            <person name="Ryu S."/>
            <person name="Kim W."/>
        </authorList>
    </citation>
    <scope>NUCLEOTIDE SEQUENCE [LARGE SCALE GENOMIC DNA]</scope>
    <source>
        <tissue evidence="2">Muscle</tissue>
    </source>
</reference>
<gene>
    <name evidence="2" type="ORF">E2C01_040493</name>
</gene>
<evidence type="ECO:0000256" key="1">
    <source>
        <dbReference type="SAM" id="MobiDB-lite"/>
    </source>
</evidence>
<feature type="compositionally biased region" description="Basic residues" evidence="1">
    <location>
        <begin position="1"/>
        <end position="10"/>
    </location>
</feature>
<dbReference type="AlphaFoldDB" id="A0A5B7FN59"/>
<accession>A0A5B7FN59</accession>
<dbReference type="Proteomes" id="UP000324222">
    <property type="component" value="Unassembled WGS sequence"/>
</dbReference>
<feature type="compositionally biased region" description="Low complexity" evidence="1">
    <location>
        <begin position="11"/>
        <end position="36"/>
    </location>
</feature>
<evidence type="ECO:0000313" key="2">
    <source>
        <dbReference type="EMBL" id="MPC46767.1"/>
    </source>
</evidence>
<name>A0A5B7FN59_PORTR</name>
<comment type="caution">
    <text evidence="2">The sequence shown here is derived from an EMBL/GenBank/DDBJ whole genome shotgun (WGS) entry which is preliminary data.</text>
</comment>
<evidence type="ECO:0000313" key="3">
    <source>
        <dbReference type="Proteomes" id="UP000324222"/>
    </source>
</evidence>
<sequence length="73" mass="7836">MKKKIKKKINSHSSPIRFSLSSPSLHVLSSSLSSRSLADKDDSPETSQPDGGSHPPDMRHPGARVSLASEPSK</sequence>
<keyword evidence="3" id="KW-1185">Reference proteome</keyword>
<protein>
    <submittedName>
        <fullName evidence="2">Uncharacterized protein</fullName>
    </submittedName>
</protein>
<dbReference type="EMBL" id="VSRR010007371">
    <property type="protein sequence ID" value="MPC46767.1"/>
    <property type="molecule type" value="Genomic_DNA"/>
</dbReference>
<organism evidence="2 3">
    <name type="scientific">Portunus trituberculatus</name>
    <name type="common">Swimming crab</name>
    <name type="synonym">Neptunus trituberculatus</name>
    <dbReference type="NCBI Taxonomy" id="210409"/>
    <lineage>
        <taxon>Eukaryota</taxon>
        <taxon>Metazoa</taxon>
        <taxon>Ecdysozoa</taxon>
        <taxon>Arthropoda</taxon>
        <taxon>Crustacea</taxon>
        <taxon>Multicrustacea</taxon>
        <taxon>Malacostraca</taxon>
        <taxon>Eumalacostraca</taxon>
        <taxon>Eucarida</taxon>
        <taxon>Decapoda</taxon>
        <taxon>Pleocyemata</taxon>
        <taxon>Brachyura</taxon>
        <taxon>Eubrachyura</taxon>
        <taxon>Portunoidea</taxon>
        <taxon>Portunidae</taxon>
        <taxon>Portuninae</taxon>
        <taxon>Portunus</taxon>
    </lineage>
</organism>